<dbReference type="Gene3D" id="2.40.128.110">
    <property type="entry name" value="Lipid/polyisoprenoid-binding, YceI-like"/>
    <property type="match status" value="1"/>
</dbReference>
<protein>
    <submittedName>
        <fullName evidence="3">YceI family protein</fullName>
    </submittedName>
</protein>
<proteinExistence type="predicted"/>
<organism evidence="3 4">
    <name type="scientific">Lysobacter stagni</name>
    <dbReference type="NCBI Taxonomy" id="3045172"/>
    <lineage>
        <taxon>Bacteria</taxon>
        <taxon>Pseudomonadati</taxon>
        <taxon>Pseudomonadota</taxon>
        <taxon>Gammaproteobacteria</taxon>
        <taxon>Lysobacterales</taxon>
        <taxon>Lysobacteraceae</taxon>
        <taxon>Lysobacter</taxon>
    </lineage>
</organism>
<dbReference type="SMART" id="SM00867">
    <property type="entry name" value="YceI"/>
    <property type="match status" value="1"/>
</dbReference>
<evidence type="ECO:0000313" key="3">
    <source>
        <dbReference type="EMBL" id="MDI9237305.1"/>
    </source>
</evidence>
<dbReference type="SUPFAM" id="SSF101874">
    <property type="entry name" value="YceI-like"/>
    <property type="match status" value="1"/>
</dbReference>
<sequence>MALALAPLCASAAGPDTYSLDPVHTRVLFAIEHAGFSKALGTVSGSTGTLVFDRDDWRSARLDVRVPLERLDLGDAKWNQAALASNLLDAKRHPDVHFVSTSVEPGEADHARVCGDLTLRGVTKPVCMDVTLNALKRHPLPPFRRTAGFSATATLSRAEFGMDAWKNVIGDTVELRIEAEATRAHDDAAAPEGTTTPAPADATPPPQQNEPQPQPEPEPEPTP</sequence>
<evidence type="ECO:0000313" key="4">
    <source>
        <dbReference type="Proteomes" id="UP001321580"/>
    </source>
</evidence>
<feature type="compositionally biased region" description="Low complexity" evidence="1">
    <location>
        <begin position="190"/>
        <end position="201"/>
    </location>
</feature>
<accession>A0ABT6XBI2</accession>
<name>A0ABT6XBI2_9GAMM</name>
<feature type="compositionally biased region" description="Pro residues" evidence="1">
    <location>
        <begin position="202"/>
        <end position="223"/>
    </location>
</feature>
<evidence type="ECO:0000256" key="1">
    <source>
        <dbReference type="SAM" id="MobiDB-lite"/>
    </source>
</evidence>
<dbReference type="EMBL" id="JASGBI010000001">
    <property type="protein sequence ID" value="MDI9237305.1"/>
    <property type="molecule type" value="Genomic_DNA"/>
</dbReference>
<dbReference type="InterPro" id="IPR036761">
    <property type="entry name" value="TTHA0802/YceI-like_sf"/>
</dbReference>
<feature type="region of interest" description="Disordered" evidence="1">
    <location>
        <begin position="182"/>
        <end position="223"/>
    </location>
</feature>
<comment type="caution">
    <text evidence="3">The sequence shown here is derived from an EMBL/GenBank/DDBJ whole genome shotgun (WGS) entry which is preliminary data.</text>
</comment>
<evidence type="ECO:0000259" key="2">
    <source>
        <dbReference type="SMART" id="SM00867"/>
    </source>
</evidence>
<dbReference type="PANTHER" id="PTHR34406">
    <property type="entry name" value="PROTEIN YCEI"/>
    <property type="match status" value="1"/>
</dbReference>
<keyword evidence="4" id="KW-1185">Reference proteome</keyword>
<dbReference type="Pfam" id="PF04264">
    <property type="entry name" value="YceI"/>
    <property type="match status" value="1"/>
</dbReference>
<gene>
    <name evidence="3" type="ORF">QLQ15_00055</name>
</gene>
<dbReference type="Proteomes" id="UP001321580">
    <property type="component" value="Unassembled WGS sequence"/>
</dbReference>
<reference evidence="3 4" key="1">
    <citation type="submission" date="2023-05" db="EMBL/GenBank/DDBJ databases">
        <title>Lysobacter sp. strain LF1 Genome sequencing and assembly.</title>
        <authorList>
            <person name="Jung Y."/>
        </authorList>
    </citation>
    <scope>NUCLEOTIDE SEQUENCE [LARGE SCALE GENOMIC DNA]</scope>
    <source>
        <strain evidence="3 4">LF1</strain>
    </source>
</reference>
<feature type="domain" description="Lipid/polyisoprenoid-binding YceI-like" evidence="2">
    <location>
        <begin position="17"/>
        <end position="182"/>
    </location>
</feature>
<dbReference type="InterPro" id="IPR007372">
    <property type="entry name" value="Lipid/polyisoprenoid-bd_YceI"/>
</dbReference>
<dbReference type="PANTHER" id="PTHR34406:SF1">
    <property type="entry name" value="PROTEIN YCEI"/>
    <property type="match status" value="1"/>
</dbReference>